<dbReference type="InterPro" id="IPR027039">
    <property type="entry name" value="Crtac1"/>
</dbReference>
<dbReference type="Gene3D" id="2.130.10.130">
    <property type="entry name" value="Integrin alpha, N-terminal"/>
    <property type="match status" value="2"/>
</dbReference>
<evidence type="ECO:0000313" key="3">
    <source>
        <dbReference type="EMBL" id="SEF81264.1"/>
    </source>
</evidence>
<dbReference type="PANTHER" id="PTHR16026">
    <property type="entry name" value="CARTILAGE ACIDIC PROTEIN 1"/>
    <property type="match status" value="1"/>
</dbReference>
<dbReference type="RefSeq" id="WP_103966422.1">
    <property type="nucleotide sequence ID" value="NZ_FNUX01000010.1"/>
</dbReference>
<dbReference type="Pfam" id="PF13517">
    <property type="entry name" value="FG-GAP_3"/>
    <property type="match status" value="1"/>
</dbReference>
<dbReference type="AlphaFoldDB" id="A0A1H5V218"/>
<dbReference type="SUPFAM" id="SSF69318">
    <property type="entry name" value="Integrin alpha N-terminal domain"/>
    <property type="match status" value="2"/>
</dbReference>
<gene>
    <name evidence="3" type="ORF">SAMN05216334_11084</name>
</gene>
<keyword evidence="1" id="KW-0732">Signal</keyword>
<feature type="domain" description="ASPIC/UnbV" evidence="2">
    <location>
        <begin position="575"/>
        <end position="640"/>
    </location>
</feature>
<evidence type="ECO:0000313" key="4">
    <source>
        <dbReference type="Proteomes" id="UP000236753"/>
    </source>
</evidence>
<dbReference type="OrthoDB" id="5481797at2"/>
<protein>
    <submittedName>
        <fullName evidence="3">Repeat domain-containing protein</fullName>
    </submittedName>
</protein>
<dbReference type="InterPro" id="IPR011519">
    <property type="entry name" value="UnbV_ASPIC"/>
</dbReference>
<organism evidence="3 4">
    <name type="scientific">Nitrosomonas ureae</name>
    <dbReference type="NCBI Taxonomy" id="44577"/>
    <lineage>
        <taxon>Bacteria</taxon>
        <taxon>Pseudomonadati</taxon>
        <taxon>Pseudomonadota</taxon>
        <taxon>Betaproteobacteria</taxon>
        <taxon>Nitrosomonadales</taxon>
        <taxon>Nitrosomonadaceae</taxon>
        <taxon>Nitrosomonas</taxon>
    </lineage>
</organism>
<dbReference type="InterPro" id="IPR013517">
    <property type="entry name" value="FG-GAP"/>
</dbReference>
<reference evidence="3 4" key="1">
    <citation type="submission" date="2016-10" db="EMBL/GenBank/DDBJ databases">
        <authorList>
            <person name="de Groot N.N."/>
        </authorList>
    </citation>
    <scope>NUCLEOTIDE SEQUENCE [LARGE SCALE GENOMIC DNA]</scope>
    <source>
        <strain evidence="3 4">Nm13</strain>
    </source>
</reference>
<sequence length="652" mass="72376">MNKLARAITYCSAVFFFGNIQTLNADIAFEDQTKSAGLETSLHPGYGSSWGDFNGDGWLDVWISNHTTRPQLYINNGNGTFTDSLDEFWEENSLLDAHGGAWADFDNDGDQDLIELYGNQGGKSASDKRFYVNHAGELTDEAIARGLNDSFGRGRTPLWLDWNNDGLLDLYMINEKRPFDDLGPTRLMLQQKNGTFKAAPGMTKKTIGEFAQLAYFDSAVHLLTSGWIFYPQELYRLGDTTLLPIIDKPRREFRYLQDTAVADFDGSLEDNLLVLQTPTVNSWKLTPTNRQVSVAARGLSSIEKGSLNFWLQGPTRLTIRIDGAFDPWTADMIHVGKSGSNLAQPFFTVIEGEYQKRYFIKLELDAANPEMSGMVPLTLRTLPGIYVGWLPHKGLWRVEIRGTDTFRAKFRAIDAEFEKVITDEREFWNKDPGSKLVMLSRQEGKFIVDENFGYDLADSCHSVAVGDFDNDMDLDVYLTCANGLRNRHNVLLENIGGSFVPVPDAGGASTINIGSGGKVSVADYDNDGYLDLLVTDGGGLEYPFNYGRQFLLRNRGGSNHWLKVDLIGCQSNRDGIGARVVVTAGGKKQARLQAGGIRNGVQDDRRLHFGLANNLIAESVIVEWPSGTRTNLTGLAADKIHVIREDPGCARL</sequence>
<evidence type="ECO:0000259" key="2">
    <source>
        <dbReference type="Pfam" id="PF07593"/>
    </source>
</evidence>
<dbReference type="EMBL" id="FNUX01000010">
    <property type="protein sequence ID" value="SEF81264.1"/>
    <property type="molecule type" value="Genomic_DNA"/>
</dbReference>
<dbReference type="InterPro" id="IPR028994">
    <property type="entry name" value="Integrin_alpha_N"/>
</dbReference>
<name>A0A1H5V218_9PROT</name>
<accession>A0A1H5V218</accession>
<evidence type="ECO:0000256" key="1">
    <source>
        <dbReference type="ARBA" id="ARBA00022729"/>
    </source>
</evidence>
<dbReference type="PANTHER" id="PTHR16026:SF0">
    <property type="entry name" value="CARTILAGE ACIDIC PROTEIN 1"/>
    <property type="match status" value="1"/>
</dbReference>
<proteinExistence type="predicted"/>
<dbReference type="Pfam" id="PF07593">
    <property type="entry name" value="UnbV_ASPIC"/>
    <property type="match status" value="1"/>
</dbReference>
<dbReference type="Proteomes" id="UP000236753">
    <property type="component" value="Unassembled WGS sequence"/>
</dbReference>